<name>A0A127M8S8_9GAMM</name>
<dbReference type="InterPro" id="IPR058581">
    <property type="entry name" value="TM_HPP"/>
</dbReference>
<sequence length="313" mass="33766">MGLQQFIGIQARSSVDEKIIASIGAILSICAVFFVSDWLTNGTLAMTLLPSMGASAVLLLAVPHGTLSQPWPLFGGHVLSAGAGVVCALTINNIYLAAGCSVGLAILTMHVLRCIHPPGGATALVAVVGGDAIHNLGFSFLLFPTLINCIIIFSFSIIFNNLFHWRRYPSSLMKYDKSMYSPETSKIHVRHIQLAMESLDEVIDIAPEQIKYIIDKADELMLSESQASFNIVIGGLYTNGAAGQAWSVRRVIDISNHSNPAKKMIMYKTVDGAGKGKNGSGLLYEFKDWAKEVMKPVKKGPAPQDKHLSGPPR</sequence>
<accession>A0A127M8S8</accession>
<gene>
    <name evidence="3" type="ORF">AZF00_15670</name>
</gene>
<keyword evidence="1" id="KW-0812">Transmembrane</keyword>
<protein>
    <recommendedName>
        <fullName evidence="2">HPP transmembrane region domain-containing protein</fullName>
    </recommendedName>
</protein>
<dbReference type="PANTHER" id="PTHR33741:SF5">
    <property type="entry name" value="TRANSMEMBRANE PROTEIN DDB_G0269096-RELATED"/>
    <property type="match status" value="1"/>
</dbReference>
<dbReference type="Pfam" id="PF04982">
    <property type="entry name" value="TM_HPP"/>
    <property type="match status" value="1"/>
</dbReference>
<dbReference type="PANTHER" id="PTHR33741">
    <property type="entry name" value="TRANSMEMBRANE PROTEIN DDB_G0269096-RELATED"/>
    <property type="match status" value="1"/>
</dbReference>
<dbReference type="Proteomes" id="UP000074119">
    <property type="component" value="Chromosome"/>
</dbReference>
<dbReference type="STRING" id="1470434.AZF00_15670"/>
<evidence type="ECO:0000256" key="1">
    <source>
        <dbReference type="SAM" id="Phobius"/>
    </source>
</evidence>
<dbReference type="InterPro" id="IPR007065">
    <property type="entry name" value="HPP"/>
</dbReference>
<organism evidence="3 4">
    <name type="scientific">Zhongshania aliphaticivorans</name>
    <dbReference type="NCBI Taxonomy" id="1470434"/>
    <lineage>
        <taxon>Bacteria</taxon>
        <taxon>Pseudomonadati</taxon>
        <taxon>Pseudomonadota</taxon>
        <taxon>Gammaproteobacteria</taxon>
        <taxon>Cellvibrionales</taxon>
        <taxon>Spongiibacteraceae</taxon>
        <taxon>Zhongshania</taxon>
    </lineage>
</organism>
<proteinExistence type="predicted"/>
<keyword evidence="1" id="KW-0472">Membrane</keyword>
<evidence type="ECO:0000313" key="4">
    <source>
        <dbReference type="Proteomes" id="UP000074119"/>
    </source>
</evidence>
<feature type="transmembrane region" description="Helical" evidence="1">
    <location>
        <begin position="19"/>
        <end position="36"/>
    </location>
</feature>
<reference evidence="3 4" key="1">
    <citation type="submission" date="2015-12" db="EMBL/GenBank/DDBJ databases">
        <authorList>
            <person name="Shamseldin A."/>
            <person name="Moawad H."/>
            <person name="Abd El-Rahim W.M."/>
            <person name="Sadowsky M.J."/>
        </authorList>
    </citation>
    <scope>NUCLEOTIDE SEQUENCE [LARGE SCALE GENOMIC DNA]</scope>
    <source>
        <strain evidence="3 4">SM2</strain>
    </source>
</reference>
<feature type="domain" description="HPP transmembrane region" evidence="2">
    <location>
        <begin position="12"/>
        <end position="169"/>
    </location>
</feature>
<evidence type="ECO:0000259" key="2">
    <source>
        <dbReference type="Pfam" id="PF04982"/>
    </source>
</evidence>
<keyword evidence="1" id="KW-1133">Transmembrane helix</keyword>
<evidence type="ECO:0000313" key="3">
    <source>
        <dbReference type="EMBL" id="AMO69647.1"/>
    </source>
</evidence>
<dbReference type="AlphaFoldDB" id="A0A127M8S8"/>
<dbReference type="EMBL" id="CP014544">
    <property type="protein sequence ID" value="AMO69647.1"/>
    <property type="molecule type" value="Genomic_DNA"/>
</dbReference>
<dbReference type="RefSeq" id="WP_008251961.1">
    <property type="nucleotide sequence ID" value="NZ_CP014544.1"/>
</dbReference>
<feature type="transmembrane region" description="Helical" evidence="1">
    <location>
        <begin position="82"/>
        <end position="107"/>
    </location>
</feature>
<feature type="transmembrane region" description="Helical" evidence="1">
    <location>
        <begin position="140"/>
        <end position="163"/>
    </location>
</feature>
<dbReference type="KEGG" id="zal:AZF00_15670"/>